<dbReference type="AlphaFoldDB" id="A0A9W7XVB8"/>
<sequence length="1256" mass="139882">MSRYTSSPVDEDDDENFELVDYTAASSWERFVAAIETRLCQWRVNDGRRGDLNIPEIHAKCQQLFIKHKQYRDAVLTQISQLCTRTARLTYKGAAYALTMSVHPFLAISEADDTVSSGSRHSLAAAQFPDVYVSELEVDNSQTEPDLAWHPLHRWTGNSVIIYMRYLGDDSDNWDDDSFESTDNYSISLETAKLLMSSMNIAAQNVRCHLPMFAPVGDAWRHLYTGRMLGRPRATGQHERSIASTVAQKYESVSLPQTPSAYLQLNGLLELYVSSFDILSYVSAADITPPSSNLTQLRSASESAEPTVMTESDQEWVFVSESVEIAALHEYRIKNLYSRDWNTSSPMFRYRAGDLNVGPANDPLRVLTLKAFFQRAPCSTYVDPQPTGRDRLYLKTATSWILSAQMFPADRERTMLTEALEDAFAAWSQSSTEANRHRHLSLTEQVEAHEEITSDMLIDLFGPSRDPHITPPGLDVGDDDGKISKEFAARLDQTITDVYGSLDAQSRPLSIIQLISRMPHGIAVPYNSLLWRLSEIILVATAKQSVNFWRAPSIMTFLRLLWSMALKEIRWRWENDQFLPRIPTSAEYVATKSGAISGSATPSASLAAKAQTSGSVTDYNQARYNVHLCYSLVYQKLEMLNCCTERKLTSNQSGIDLVESLSRVALDDTSTSNQSKHGLDNDATVASTLDPAPHVSAEYDGLAQRIRTHIKTQLRKRIGEGGVELGQRAWAQSSRIRKPIGRLLSTMRPHDSDPQESTTSPTKDVDGFEEIKDDLYASDSDGFVSAEDIEYEDGVIADDSAAENPSTLSSSASARLPSNAVKCKADLSAKCPVEVPISDNSLKDAAYIDVAISSSMDSTSGFHHVSDVYERGLSAMSSSASVSTPSPLVRQSASANTTHTNSEKDYASVPLPSDASNGHDTIAQSPLENDPQPGSVGGLYKSDTLRLLQIDHPMWIPRIQLPPVLTDDMLREREAILMSFGTSASGAKQRARLQSAELISDMESFKAANPGCILADFVRWHSPRDWIVPEGGSNDKDGALSIRMTSTGEGENLWQKLWSETKPVPASEQKLLFDYDMEAEKALHYLEGVPVYSLFSSLLPVLFLIAYERLYRQPVVHQLEFLREKLHSLGKKIALKVDWSLVDPESSVFSSILDEFEDLEVKTGRCVSLLHKFPEQYSLVQTLVIQGQATVDDRKTQKVVLKALSRYNVQTAVPTCREYVFATDIQGMFRDGTLEAPLEQRMHVTINDDKSIRINY</sequence>
<feature type="compositionally biased region" description="Low complexity" evidence="6">
    <location>
        <begin position="879"/>
        <end position="889"/>
    </location>
</feature>
<evidence type="ECO:0000256" key="2">
    <source>
        <dbReference type="ARBA" id="ARBA00008856"/>
    </source>
</evidence>
<dbReference type="PANTHER" id="PTHR21422:SF9">
    <property type="entry name" value="RAB3 GTPASE-ACTIVATING PROTEIN CATALYTIC SUBUNIT"/>
    <property type="match status" value="1"/>
</dbReference>
<evidence type="ECO:0000256" key="6">
    <source>
        <dbReference type="SAM" id="MobiDB-lite"/>
    </source>
</evidence>
<evidence type="ECO:0000256" key="4">
    <source>
        <dbReference type="ARBA" id="ARBA00022468"/>
    </source>
</evidence>
<dbReference type="Proteomes" id="UP001149813">
    <property type="component" value="Unassembled WGS sequence"/>
</dbReference>
<dbReference type="EMBL" id="JANBOJ010000488">
    <property type="protein sequence ID" value="KAJ1719108.1"/>
    <property type="molecule type" value="Genomic_DNA"/>
</dbReference>
<evidence type="ECO:0000259" key="7">
    <source>
        <dbReference type="Pfam" id="PF13890"/>
    </source>
</evidence>
<feature type="compositionally biased region" description="Polar residues" evidence="6">
    <location>
        <begin position="891"/>
        <end position="900"/>
    </location>
</feature>
<gene>
    <name evidence="8" type="ORF">LPJ53_006068</name>
</gene>
<dbReference type="GO" id="GO:0005096">
    <property type="term" value="F:GTPase activator activity"/>
    <property type="evidence" value="ECO:0007669"/>
    <property type="project" value="UniProtKB-KW"/>
</dbReference>
<feature type="region of interest" description="Disordered" evidence="6">
    <location>
        <begin position="743"/>
        <end position="769"/>
    </location>
</feature>
<feature type="region of interest" description="Disordered" evidence="6">
    <location>
        <begin position="879"/>
        <end position="938"/>
    </location>
</feature>
<dbReference type="InterPro" id="IPR045700">
    <property type="entry name" value="Rab3GAP1"/>
</dbReference>
<evidence type="ECO:0000256" key="1">
    <source>
        <dbReference type="ARBA" id="ARBA00004496"/>
    </source>
</evidence>
<comment type="subcellular location">
    <subcellularLocation>
        <location evidence="1">Cytoplasm</location>
    </subcellularLocation>
</comment>
<evidence type="ECO:0000256" key="5">
    <source>
        <dbReference type="ARBA" id="ARBA00022490"/>
    </source>
</evidence>
<organism evidence="8 9">
    <name type="scientific">Coemansia erecta</name>
    <dbReference type="NCBI Taxonomy" id="147472"/>
    <lineage>
        <taxon>Eukaryota</taxon>
        <taxon>Fungi</taxon>
        <taxon>Fungi incertae sedis</taxon>
        <taxon>Zoopagomycota</taxon>
        <taxon>Kickxellomycotina</taxon>
        <taxon>Kickxellomycetes</taxon>
        <taxon>Kickxellales</taxon>
        <taxon>Kickxellaceae</taxon>
        <taxon>Coemansia</taxon>
    </lineage>
</organism>
<dbReference type="Pfam" id="PF13890">
    <property type="entry name" value="Rab3-GTPase_cat"/>
    <property type="match status" value="1"/>
</dbReference>
<feature type="domain" description="Rab3GAP catalytic subunit conserved" evidence="7">
    <location>
        <begin position="937"/>
        <end position="1087"/>
    </location>
</feature>
<feature type="non-terminal residue" evidence="8">
    <location>
        <position position="1256"/>
    </location>
</feature>
<keyword evidence="4" id="KW-0343">GTPase activation</keyword>
<accession>A0A9W7XVB8</accession>
<comment type="similarity">
    <text evidence="2">Belongs to the Rab3-GAP catalytic subunit family.</text>
</comment>
<evidence type="ECO:0000256" key="3">
    <source>
        <dbReference type="ARBA" id="ARBA00015817"/>
    </source>
</evidence>
<feature type="compositionally biased region" description="Polar residues" evidence="6">
    <location>
        <begin position="914"/>
        <end position="927"/>
    </location>
</feature>
<dbReference type="PANTHER" id="PTHR21422">
    <property type="entry name" value="RAB3 GTPASE-ACTIVATING PROTEIN CATALYTIC SUBUNIT"/>
    <property type="match status" value="1"/>
</dbReference>
<keyword evidence="5" id="KW-0963">Cytoplasm</keyword>
<protein>
    <recommendedName>
        <fullName evidence="3">Rab3 GTPase-activating protein catalytic subunit</fullName>
    </recommendedName>
</protein>
<evidence type="ECO:0000313" key="8">
    <source>
        <dbReference type="EMBL" id="KAJ1719108.1"/>
    </source>
</evidence>
<dbReference type="GO" id="GO:0005737">
    <property type="term" value="C:cytoplasm"/>
    <property type="evidence" value="ECO:0007669"/>
    <property type="project" value="UniProtKB-SubCell"/>
</dbReference>
<name>A0A9W7XVB8_9FUNG</name>
<dbReference type="InterPro" id="IPR026147">
    <property type="entry name" value="Rab3GAP1_conserved"/>
</dbReference>
<dbReference type="OrthoDB" id="17346at2759"/>
<comment type="caution">
    <text evidence="8">The sequence shown here is derived from an EMBL/GenBank/DDBJ whole genome shotgun (WGS) entry which is preliminary data.</text>
</comment>
<proteinExistence type="inferred from homology"/>
<keyword evidence="9" id="KW-1185">Reference proteome</keyword>
<reference evidence="8" key="1">
    <citation type="submission" date="2022-07" db="EMBL/GenBank/DDBJ databases">
        <title>Phylogenomic reconstructions and comparative analyses of Kickxellomycotina fungi.</title>
        <authorList>
            <person name="Reynolds N.K."/>
            <person name="Stajich J.E."/>
            <person name="Barry K."/>
            <person name="Grigoriev I.V."/>
            <person name="Crous P."/>
            <person name="Smith M.E."/>
        </authorList>
    </citation>
    <scope>NUCLEOTIDE SEQUENCE</scope>
    <source>
        <strain evidence="8">NBRC 32514</strain>
    </source>
</reference>
<evidence type="ECO:0000313" key="9">
    <source>
        <dbReference type="Proteomes" id="UP001149813"/>
    </source>
</evidence>